<evidence type="ECO:0000256" key="2">
    <source>
        <dbReference type="ARBA" id="ARBA00023002"/>
    </source>
</evidence>
<dbReference type="Gene3D" id="3.90.180.10">
    <property type="entry name" value="Medium-chain alcohol dehydrogenases, catalytic domain"/>
    <property type="match status" value="1"/>
</dbReference>
<proteinExistence type="predicted"/>
<name>A0ABY4NUA8_9PSEU</name>
<reference evidence="3" key="1">
    <citation type="submission" date="2022-01" db="EMBL/GenBank/DDBJ databases">
        <title>PSI-footprinting approach for the identification of protein synthesis inhibitor producers.</title>
        <authorList>
            <person name="Handel F."/>
            <person name="Kulik A."/>
            <person name="Wex K.W."/>
            <person name="Berscheid A."/>
            <person name="Saur J.S."/>
            <person name="Winkler A."/>
            <person name="Wibberg D."/>
            <person name="Kalinowski J."/>
            <person name="Broetz-Oesterhelt H."/>
            <person name="Mast Y."/>
        </authorList>
    </citation>
    <scope>NUCLEOTIDE SEQUENCE</scope>
    <source>
        <strain evidence="3">KNN 49.3e</strain>
    </source>
</reference>
<dbReference type="PANTHER" id="PTHR48106">
    <property type="entry name" value="QUINONE OXIDOREDUCTASE PIG3-RELATED"/>
    <property type="match status" value="1"/>
</dbReference>
<dbReference type="PANTHER" id="PTHR48106:SF18">
    <property type="entry name" value="QUINONE OXIDOREDUCTASE PIG3"/>
    <property type="match status" value="1"/>
</dbReference>
<protein>
    <submittedName>
        <fullName evidence="3">Zinc-binding dehydrogenase</fullName>
    </submittedName>
</protein>
<accession>A0ABY4NUA8</accession>
<gene>
    <name evidence="3" type="ORF">L1857_12775</name>
</gene>
<dbReference type="Gene3D" id="3.40.50.720">
    <property type="entry name" value="NAD(P)-binding Rossmann-like Domain"/>
    <property type="match status" value="1"/>
</dbReference>
<dbReference type="SUPFAM" id="SSF51735">
    <property type="entry name" value="NAD(P)-binding Rossmann-fold domains"/>
    <property type="match status" value="1"/>
</dbReference>
<dbReference type="Pfam" id="PF13602">
    <property type="entry name" value="ADH_zinc_N_2"/>
    <property type="match status" value="1"/>
</dbReference>
<organism evidence="3 4">
    <name type="scientific">Amycolatopsis thermalba</name>
    <dbReference type="NCBI Taxonomy" id="944492"/>
    <lineage>
        <taxon>Bacteria</taxon>
        <taxon>Bacillati</taxon>
        <taxon>Actinomycetota</taxon>
        <taxon>Actinomycetes</taxon>
        <taxon>Pseudonocardiales</taxon>
        <taxon>Pseudonocardiaceae</taxon>
        <taxon>Amycolatopsis</taxon>
    </lineage>
</organism>
<keyword evidence="1" id="KW-0521">NADP</keyword>
<keyword evidence="4" id="KW-1185">Reference proteome</keyword>
<dbReference type="EMBL" id="CP091196">
    <property type="protein sequence ID" value="UQS23637.1"/>
    <property type="molecule type" value="Genomic_DNA"/>
</dbReference>
<dbReference type="RefSeq" id="WP_233157187.1">
    <property type="nucleotide sequence ID" value="NZ_CP091196.1"/>
</dbReference>
<evidence type="ECO:0000313" key="3">
    <source>
        <dbReference type="EMBL" id="UQS23637.1"/>
    </source>
</evidence>
<evidence type="ECO:0000313" key="4">
    <source>
        <dbReference type="Proteomes" id="UP000830158"/>
    </source>
</evidence>
<evidence type="ECO:0000256" key="1">
    <source>
        <dbReference type="ARBA" id="ARBA00022857"/>
    </source>
</evidence>
<dbReference type="InterPro" id="IPR036291">
    <property type="entry name" value="NAD(P)-bd_dom_sf"/>
</dbReference>
<keyword evidence="2" id="KW-0560">Oxidoreductase</keyword>
<sequence>MVFPRVLAADQDDAAWDVLAALPGTYLTARGARGVVPGERLHFDSGGSPAEAVHAIWPCGPDHVLDLVGAGTAVDSLQVARRGGTVCVAGSLSGRVIPELEPIAMIPTGTRLTAFHSRTVQGSAAVLQRIVDEVEAGRCRPNLHRVFGLDDVVAAHRCMEDDRATGKLVVVP</sequence>
<dbReference type="Proteomes" id="UP000830158">
    <property type="component" value="Chromosome"/>
</dbReference>